<accession>A0A0J6WCL3</accession>
<gene>
    <name evidence="8" type="ORF">EUA04_24430</name>
    <name evidence="7" type="ORF">MOBUDSM44075_01258</name>
    <name evidence="6" type="ORF">WN67_10445</name>
</gene>
<comment type="caution">
    <text evidence="7">The sequence shown here is derived from an EMBL/GenBank/DDBJ whole genome shotgun (WGS) entry which is preliminary data.</text>
</comment>
<dbReference type="RefSeq" id="WP_046362957.1">
    <property type="nucleotide sequence ID" value="NZ_CALTXN010000018.1"/>
</dbReference>
<proteinExistence type="predicted"/>
<evidence type="ECO:0000313" key="7">
    <source>
        <dbReference type="EMBL" id="KMO79457.1"/>
    </source>
</evidence>
<name>A0A0J6WCL3_9MYCO</name>
<evidence type="ECO:0000313" key="6">
    <source>
        <dbReference type="EMBL" id="KKF02051.1"/>
    </source>
</evidence>
<evidence type="ECO:0000256" key="2">
    <source>
        <dbReference type="ARBA" id="ARBA00022729"/>
    </source>
</evidence>
<reference evidence="7 10" key="1">
    <citation type="journal article" date="2015" name="Genome Biol. Evol.">
        <title>Characterization of Three Mycobacterium spp. with Potential Use in Bioremediation by Genome Sequencing and Comparative Genomics.</title>
        <authorList>
            <person name="Das S."/>
            <person name="Pettersson B.M."/>
            <person name="Behra P.R."/>
            <person name="Ramesh M."/>
            <person name="Dasgupta S."/>
            <person name="Bhattacharya A."/>
            <person name="Kirsebom L.A."/>
        </authorList>
    </citation>
    <scope>NUCLEOTIDE SEQUENCE [LARGE SCALE GENOMIC DNA]</scope>
    <source>
        <strain evidence="7 10">DSM 44075</strain>
    </source>
</reference>
<dbReference type="PATRIC" id="fig|1807.13.peg.2344"/>
<keyword evidence="1" id="KW-1003">Cell membrane</keyword>
<evidence type="ECO:0000256" key="4">
    <source>
        <dbReference type="ARBA" id="ARBA00023139"/>
    </source>
</evidence>
<evidence type="ECO:0000256" key="5">
    <source>
        <dbReference type="ARBA" id="ARBA00023288"/>
    </source>
</evidence>
<reference evidence="6 9" key="2">
    <citation type="submission" date="2015-04" db="EMBL/GenBank/DDBJ databases">
        <title>Genome sequence of Mycobacterium obuense UC1.</title>
        <authorList>
            <person name="Greninger A.L."/>
            <person name="Cunningham G."/>
            <person name="Chiu C.Y."/>
            <person name="Miller S."/>
        </authorList>
    </citation>
    <scope>NUCLEOTIDE SEQUENCE [LARGE SCALE GENOMIC DNA]</scope>
    <source>
        <strain evidence="6 9">UC1</strain>
    </source>
</reference>
<dbReference type="OrthoDB" id="4637228at2"/>
<dbReference type="Pfam" id="PF05481">
    <property type="entry name" value="Myco_19_kDa"/>
    <property type="match status" value="1"/>
</dbReference>
<evidence type="ECO:0000313" key="10">
    <source>
        <dbReference type="Proteomes" id="UP000036313"/>
    </source>
</evidence>
<evidence type="ECO:0000256" key="3">
    <source>
        <dbReference type="ARBA" id="ARBA00023136"/>
    </source>
</evidence>
<sequence>MRGAWAGVAATVLAGCSSAPPPYEPPPGQLVAGTAQLTVNGQDLGSTESVRCTPAGPLMTIETGDGTSGASALVSAAEGLSVRQVGINDLGGFTGSYNAGLGGEASVSMTGRTYEITGTADGFATDNPSFRTSGTFTIAVSC</sequence>
<dbReference type="GO" id="GO:0016020">
    <property type="term" value="C:membrane"/>
    <property type="evidence" value="ECO:0007669"/>
    <property type="project" value="InterPro"/>
</dbReference>
<dbReference type="InterPro" id="IPR008691">
    <property type="entry name" value="LpqH"/>
</dbReference>
<keyword evidence="5 6" id="KW-0449">Lipoprotein</keyword>
<dbReference type="STRING" id="1807.MOBUDSM44075_01258"/>
<reference evidence="8 11" key="3">
    <citation type="submission" date="2019-01" db="EMBL/GenBank/DDBJ databases">
        <title>High-quality-draft genome sequences of five non-tuberculosis mycobacteriaceae isolated from a nosocomial environment.</title>
        <authorList>
            <person name="Tiago I."/>
            <person name="Alarico S."/>
            <person name="Pereira S.G."/>
            <person name="Coelho C."/>
            <person name="Maranha A."/>
            <person name="Empadinhas N."/>
        </authorList>
    </citation>
    <scope>NUCLEOTIDE SEQUENCE [LARGE SCALE GENOMIC DNA]</scope>
    <source>
        <strain evidence="8 11">22DIII</strain>
    </source>
</reference>
<protein>
    <submittedName>
        <fullName evidence="6">Conserved lipoprotein/antigen</fullName>
    </submittedName>
</protein>
<evidence type="ECO:0000313" key="8">
    <source>
        <dbReference type="EMBL" id="TDL03872.1"/>
    </source>
</evidence>
<keyword evidence="3" id="KW-0472">Membrane</keyword>
<evidence type="ECO:0000313" key="9">
    <source>
        <dbReference type="Proteomes" id="UP000034150"/>
    </source>
</evidence>
<dbReference type="PROSITE" id="PS51257">
    <property type="entry name" value="PROKAR_LIPOPROTEIN"/>
    <property type="match status" value="1"/>
</dbReference>
<evidence type="ECO:0000313" key="11">
    <source>
        <dbReference type="Proteomes" id="UP000294952"/>
    </source>
</evidence>
<dbReference type="Proteomes" id="UP000294952">
    <property type="component" value="Unassembled WGS sequence"/>
</dbReference>
<dbReference type="Proteomes" id="UP000036313">
    <property type="component" value="Unassembled WGS sequence"/>
</dbReference>
<keyword evidence="9" id="KW-1185">Reference proteome</keyword>
<dbReference type="EMBL" id="JYNU01000007">
    <property type="protein sequence ID" value="KMO79457.1"/>
    <property type="molecule type" value="Genomic_DNA"/>
</dbReference>
<dbReference type="EMBL" id="LAUZ02000022">
    <property type="protein sequence ID" value="KKF02051.1"/>
    <property type="molecule type" value="Genomic_DNA"/>
</dbReference>
<dbReference type="EMBL" id="SDLP01000010">
    <property type="protein sequence ID" value="TDL03872.1"/>
    <property type="molecule type" value="Genomic_DNA"/>
</dbReference>
<evidence type="ECO:0000256" key="1">
    <source>
        <dbReference type="ARBA" id="ARBA00022475"/>
    </source>
</evidence>
<organism evidence="7 10">
    <name type="scientific">Mycolicibacterium obuense</name>
    <dbReference type="NCBI Taxonomy" id="1807"/>
    <lineage>
        <taxon>Bacteria</taxon>
        <taxon>Bacillati</taxon>
        <taxon>Actinomycetota</taxon>
        <taxon>Actinomycetes</taxon>
        <taxon>Mycobacteriales</taxon>
        <taxon>Mycobacteriaceae</taxon>
        <taxon>Mycolicibacterium</taxon>
    </lineage>
</organism>
<keyword evidence="2" id="KW-0732">Signal</keyword>
<dbReference type="AlphaFoldDB" id="A0A0J6WCL3"/>
<keyword evidence="4" id="KW-0564">Palmitate</keyword>
<dbReference type="Proteomes" id="UP000034150">
    <property type="component" value="Unassembled WGS sequence"/>
</dbReference>